<evidence type="ECO:0000256" key="6">
    <source>
        <dbReference type="SAM" id="MobiDB-lite"/>
    </source>
</evidence>
<feature type="region of interest" description="Disordered" evidence="6">
    <location>
        <begin position="1"/>
        <end position="21"/>
    </location>
</feature>
<dbReference type="InterPro" id="IPR000362">
    <property type="entry name" value="Fumarate_lyase_fam"/>
</dbReference>
<dbReference type="PRINTS" id="PR00149">
    <property type="entry name" value="FUMRATELYASE"/>
</dbReference>
<keyword evidence="3" id="KW-0963">Cytoplasm</keyword>
<dbReference type="InterPro" id="IPR024083">
    <property type="entry name" value="Fumarase/histidase_N"/>
</dbReference>
<dbReference type="InterPro" id="IPR020557">
    <property type="entry name" value="Fumarate_lyase_CS"/>
</dbReference>
<dbReference type="SUPFAM" id="SSF48557">
    <property type="entry name" value="L-aspartase-like"/>
    <property type="match status" value="1"/>
</dbReference>
<evidence type="ECO:0000313" key="9">
    <source>
        <dbReference type="EMBL" id="TMM43284.1"/>
    </source>
</evidence>
<feature type="domain" description="Fumarate lyase N-terminal" evidence="7">
    <location>
        <begin position="24"/>
        <end position="344"/>
    </location>
</feature>
<dbReference type="GO" id="GO:0006099">
    <property type="term" value="P:tricarboxylic acid cycle"/>
    <property type="evidence" value="ECO:0007669"/>
    <property type="project" value="UniProtKB-KW"/>
</dbReference>
<accession>A0A8H2JKB4</accession>
<name>A0A8H2JKB4_9GAMM</name>
<dbReference type="Gene3D" id="1.20.200.10">
    <property type="entry name" value="Fumarase/aspartase (Central domain)"/>
    <property type="match status" value="1"/>
</dbReference>
<feature type="compositionally biased region" description="Polar residues" evidence="6">
    <location>
        <begin position="9"/>
        <end position="21"/>
    </location>
</feature>
<proteinExistence type="inferred from homology"/>
<keyword evidence="4" id="KW-0816">Tricarboxylic acid cycle</keyword>
<dbReference type="InterPro" id="IPR008948">
    <property type="entry name" value="L-Aspartase-like"/>
</dbReference>
<evidence type="ECO:0000256" key="3">
    <source>
        <dbReference type="ARBA" id="ARBA00022490"/>
    </source>
</evidence>
<dbReference type="RefSeq" id="WP_138623974.1">
    <property type="nucleotide sequence ID" value="NZ_SZVP01000014.1"/>
</dbReference>
<keyword evidence="10" id="KW-1185">Reference proteome</keyword>
<organism evidence="9 10">
    <name type="scientific">Colwellia ponticola</name>
    <dbReference type="NCBI Taxonomy" id="2304625"/>
    <lineage>
        <taxon>Bacteria</taxon>
        <taxon>Pseudomonadati</taxon>
        <taxon>Pseudomonadota</taxon>
        <taxon>Gammaproteobacteria</taxon>
        <taxon>Alteromonadales</taxon>
        <taxon>Colwelliaceae</taxon>
        <taxon>Colwellia</taxon>
    </lineage>
</organism>
<evidence type="ECO:0000256" key="5">
    <source>
        <dbReference type="ARBA" id="ARBA00023239"/>
    </source>
</evidence>
<dbReference type="PANTHER" id="PTHR11444:SF22">
    <property type="entry name" value="FUMARATE HYDRATASE CLASS II"/>
    <property type="match status" value="1"/>
</dbReference>
<protein>
    <recommendedName>
        <fullName evidence="2">fumarate hydratase</fullName>
        <ecNumber evidence="2">4.2.1.2</ecNumber>
    </recommendedName>
</protein>
<dbReference type="OrthoDB" id="9802809at2"/>
<evidence type="ECO:0000259" key="8">
    <source>
        <dbReference type="Pfam" id="PF10415"/>
    </source>
</evidence>
<comment type="caution">
    <text evidence="9">The sequence shown here is derived from an EMBL/GenBank/DDBJ whole genome shotgun (WGS) entry which is preliminary data.</text>
</comment>
<evidence type="ECO:0000313" key="10">
    <source>
        <dbReference type="Proteomes" id="UP000307702"/>
    </source>
</evidence>
<dbReference type="FunFam" id="1.10.40.30:FF:000002">
    <property type="entry name" value="Fumarate hydratase class II"/>
    <property type="match status" value="1"/>
</dbReference>
<sequence length="467" mass="49991">MPQLRKANKSQTVENATSKSKTTTTILYGSETSKALTNFTLSDLKMPRAFLWALATVKSACAQANQELGLLHADKSVAIQLAAKEIADGLHDNQFPVDVFQTGSGTSTNMNANEVITALVKINSNNTINLHPNDDVNMGQSSNDVIPSCIHLSAAKLISAQLLPSLKHLSDALTKKASEHHDTIKTGRTHLMDAMPLSFAQEISGWRAQVDYAYSQLNNSLASLYKLAIGGTAIGTGINTHTDFAATVTRVLTQRTGLVFTPADNYFRAISAQDTAVDVSGTLKTIAVSLTKISNDIRWLSSGPLNGLNEIQLPELQKGSSIMPGKVNPVIPEAVLMACTQVIGNDTTITLAGQSGSFQLNTMLPLIAHTLVQSIELLSSSSTALADKVINDMLINHAKIKDNLAKNPMLVTALTKLIGYDKSAQIAKKAYAENRTVLAVAMELTNISETELTTLLDPKQLIGTSVK</sequence>
<evidence type="ECO:0000256" key="2">
    <source>
        <dbReference type="ARBA" id="ARBA00012921"/>
    </source>
</evidence>
<dbReference type="FunFam" id="1.20.200.10:FF:000001">
    <property type="entry name" value="Fumarate hydratase, mitochondrial"/>
    <property type="match status" value="1"/>
</dbReference>
<dbReference type="Pfam" id="PF10415">
    <property type="entry name" value="FumaraseC_C"/>
    <property type="match status" value="1"/>
</dbReference>
<dbReference type="Gene3D" id="1.10.275.10">
    <property type="entry name" value="Fumarase/aspartase (N-terminal domain)"/>
    <property type="match status" value="1"/>
</dbReference>
<dbReference type="GO" id="GO:0006106">
    <property type="term" value="P:fumarate metabolic process"/>
    <property type="evidence" value="ECO:0007669"/>
    <property type="project" value="InterPro"/>
</dbReference>
<comment type="similarity">
    <text evidence="1">Belongs to the class-II fumarase/aspartase family. Fumarase subfamily.</text>
</comment>
<dbReference type="PROSITE" id="PS00163">
    <property type="entry name" value="FUMARATE_LYASES"/>
    <property type="match status" value="1"/>
</dbReference>
<dbReference type="Gene3D" id="1.10.40.30">
    <property type="entry name" value="Fumarase/aspartase (C-terminal domain)"/>
    <property type="match status" value="1"/>
</dbReference>
<dbReference type="InterPro" id="IPR018951">
    <property type="entry name" value="Fumarase_C_C"/>
</dbReference>
<reference evidence="9 10" key="1">
    <citation type="submission" date="2019-05" db="EMBL/GenBank/DDBJ databases">
        <title>Colwellia ponticola sp. nov., isolated from seawater.</title>
        <authorList>
            <person name="Yoon J.-H."/>
        </authorList>
    </citation>
    <scope>NUCLEOTIDE SEQUENCE [LARGE SCALE GENOMIC DNA]</scope>
    <source>
        <strain evidence="9 10">OISW-25</strain>
    </source>
</reference>
<dbReference type="GO" id="GO:0004333">
    <property type="term" value="F:fumarate hydratase activity"/>
    <property type="evidence" value="ECO:0007669"/>
    <property type="project" value="UniProtKB-EC"/>
</dbReference>
<dbReference type="InterPro" id="IPR022761">
    <property type="entry name" value="Fumarate_lyase_N"/>
</dbReference>
<dbReference type="PANTHER" id="PTHR11444">
    <property type="entry name" value="ASPARTATEAMMONIA/ARGININOSUCCINATE/ADENYLOSUCCINATE LYASE"/>
    <property type="match status" value="1"/>
</dbReference>
<dbReference type="Proteomes" id="UP000307702">
    <property type="component" value="Unassembled WGS sequence"/>
</dbReference>
<dbReference type="PRINTS" id="PR00145">
    <property type="entry name" value="ARGSUCLYASE"/>
</dbReference>
<keyword evidence="5" id="KW-0456">Lyase</keyword>
<evidence type="ECO:0000259" key="7">
    <source>
        <dbReference type="Pfam" id="PF00206"/>
    </source>
</evidence>
<gene>
    <name evidence="9" type="ORF">FCS21_12975</name>
</gene>
<dbReference type="Pfam" id="PF00206">
    <property type="entry name" value="Lyase_1"/>
    <property type="match status" value="1"/>
</dbReference>
<dbReference type="EMBL" id="SZVP01000014">
    <property type="protein sequence ID" value="TMM43284.1"/>
    <property type="molecule type" value="Genomic_DNA"/>
</dbReference>
<feature type="domain" description="Fumarase C C-terminal" evidence="8">
    <location>
        <begin position="410"/>
        <end position="462"/>
    </location>
</feature>
<dbReference type="EC" id="4.2.1.2" evidence="2"/>
<evidence type="ECO:0000256" key="1">
    <source>
        <dbReference type="ARBA" id="ARBA00009084"/>
    </source>
</evidence>
<evidence type="ECO:0000256" key="4">
    <source>
        <dbReference type="ARBA" id="ARBA00022532"/>
    </source>
</evidence>
<dbReference type="InterPro" id="IPR005677">
    <property type="entry name" value="Fum_hydII"/>
</dbReference>
<dbReference type="AlphaFoldDB" id="A0A8H2JKB4"/>